<dbReference type="Pfam" id="PF02023">
    <property type="entry name" value="SCAN"/>
    <property type="match status" value="1"/>
</dbReference>
<evidence type="ECO:0000256" key="1">
    <source>
        <dbReference type="PROSITE-ProRule" id="PRU00047"/>
    </source>
</evidence>
<feature type="domain" description="CCHC-type" evidence="2">
    <location>
        <begin position="251"/>
        <end position="265"/>
    </location>
</feature>
<comment type="caution">
    <text evidence="4">The sequence shown here is derived from an EMBL/GenBank/DDBJ whole genome shotgun (WGS) entry which is preliminary data.</text>
</comment>
<dbReference type="InterPro" id="IPR001878">
    <property type="entry name" value="Znf_CCHC"/>
</dbReference>
<evidence type="ECO:0000313" key="4">
    <source>
        <dbReference type="EMBL" id="KYO47471.1"/>
    </source>
</evidence>
<dbReference type="Pfam" id="PF00098">
    <property type="entry name" value="zf-CCHC"/>
    <property type="match status" value="1"/>
</dbReference>
<dbReference type="Gene3D" id="1.10.4020.10">
    <property type="entry name" value="DNA breaking-rejoining enzymes"/>
    <property type="match status" value="1"/>
</dbReference>
<dbReference type="PROSITE" id="PS50804">
    <property type="entry name" value="SCAN_BOX"/>
    <property type="match status" value="1"/>
</dbReference>
<evidence type="ECO:0000259" key="2">
    <source>
        <dbReference type="PROSITE" id="PS50158"/>
    </source>
</evidence>
<keyword evidence="5" id="KW-1185">Reference proteome</keyword>
<evidence type="ECO:0000259" key="3">
    <source>
        <dbReference type="PROSITE" id="PS50804"/>
    </source>
</evidence>
<keyword evidence="1" id="KW-0863">Zinc-finger</keyword>
<sequence>MEDPDMAAYANAQPVPVSALEALGQNLQALTQIVGTQQQMLGQQQEWLRQGQASFRMPKMTKDDDPKVYIEAFERHALMTSLPQEHWASQLGTLVVGVAQAAYRAIPRKEARDYERVKQAILYRLKLSPDYYYYLFWAKKRPDERRPPVLLQLLRDLLDKWVSPVGSDRQDLADQVILEQFQIDLDERTQRWVRQHAPQNCEEALKLAEAYVAAEASYPKEQRNQKPASLPLREAERRLAPIRGASKDIVCFRCGQRGHLSRECPTQPAARWVPASQPRGFPDWRRGTEEGEPMDCSYANCEGNATWSRPTVKAWVDGQPIWATLDSGCAQSMVRAKVIQRQEGREAAPVMVTCLHGEPE</sequence>
<dbReference type="PANTHER" id="PTHR46888:SF1">
    <property type="entry name" value="RIBONUCLEASE H"/>
    <property type="match status" value="1"/>
</dbReference>
<evidence type="ECO:0000313" key="5">
    <source>
        <dbReference type="Proteomes" id="UP000050525"/>
    </source>
</evidence>
<name>A0A151PEH4_ALLMI</name>
<dbReference type="SUPFAM" id="SSF47353">
    <property type="entry name" value="Retrovirus capsid dimerization domain-like"/>
    <property type="match status" value="1"/>
</dbReference>
<protein>
    <recommendedName>
        <fullName evidence="6">CCHC-type domain-containing protein</fullName>
    </recommendedName>
</protein>
<dbReference type="GO" id="GO:0003676">
    <property type="term" value="F:nucleic acid binding"/>
    <property type="evidence" value="ECO:0007669"/>
    <property type="project" value="InterPro"/>
</dbReference>
<dbReference type="InterPro" id="IPR038269">
    <property type="entry name" value="SCAN_sf"/>
</dbReference>
<organism evidence="4 5">
    <name type="scientific">Alligator mississippiensis</name>
    <name type="common">American alligator</name>
    <dbReference type="NCBI Taxonomy" id="8496"/>
    <lineage>
        <taxon>Eukaryota</taxon>
        <taxon>Metazoa</taxon>
        <taxon>Chordata</taxon>
        <taxon>Craniata</taxon>
        <taxon>Vertebrata</taxon>
        <taxon>Euteleostomi</taxon>
        <taxon>Archelosauria</taxon>
        <taxon>Archosauria</taxon>
        <taxon>Crocodylia</taxon>
        <taxon>Alligatoridae</taxon>
        <taxon>Alligatorinae</taxon>
        <taxon>Alligator</taxon>
    </lineage>
</organism>
<dbReference type="Gene3D" id="4.10.60.10">
    <property type="entry name" value="Zinc finger, CCHC-type"/>
    <property type="match status" value="1"/>
</dbReference>
<dbReference type="InterPro" id="IPR021109">
    <property type="entry name" value="Peptidase_aspartic_dom_sf"/>
</dbReference>
<dbReference type="EMBL" id="AKHW03000416">
    <property type="protein sequence ID" value="KYO47471.1"/>
    <property type="molecule type" value="Genomic_DNA"/>
</dbReference>
<keyword evidence="1" id="KW-0479">Metal-binding</keyword>
<dbReference type="InterPro" id="IPR003309">
    <property type="entry name" value="SCAN_dom"/>
</dbReference>
<dbReference type="GO" id="GO:0008270">
    <property type="term" value="F:zinc ion binding"/>
    <property type="evidence" value="ECO:0007669"/>
    <property type="project" value="UniProtKB-KW"/>
</dbReference>
<keyword evidence="1" id="KW-0862">Zinc</keyword>
<dbReference type="PANTHER" id="PTHR46888">
    <property type="entry name" value="ZINC KNUCKLE DOMAINCONTAINING PROTEIN-RELATED"/>
    <property type="match status" value="1"/>
</dbReference>
<gene>
    <name evidence="4" type="ORF">Y1Q_0019607</name>
</gene>
<proteinExistence type="predicted"/>
<dbReference type="InterPro" id="IPR036875">
    <property type="entry name" value="Znf_CCHC_sf"/>
</dbReference>
<evidence type="ECO:0008006" key="6">
    <source>
        <dbReference type="Google" id="ProtNLM"/>
    </source>
</evidence>
<dbReference type="SUPFAM" id="SSF57756">
    <property type="entry name" value="Retrovirus zinc finger-like domains"/>
    <property type="match status" value="1"/>
</dbReference>
<dbReference type="PROSITE" id="PS50158">
    <property type="entry name" value="ZF_CCHC"/>
    <property type="match status" value="1"/>
</dbReference>
<accession>A0A151PEH4</accession>
<dbReference type="SUPFAM" id="SSF50630">
    <property type="entry name" value="Acid proteases"/>
    <property type="match status" value="1"/>
</dbReference>
<dbReference type="Proteomes" id="UP000050525">
    <property type="component" value="Unassembled WGS sequence"/>
</dbReference>
<dbReference type="AlphaFoldDB" id="A0A151PEH4"/>
<reference evidence="4 5" key="1">
    <citation type="journal article" date="2012" name="Genome Biol.">
        <title>Sequencing three crocodilian genomes to illuminate the evolution of archosaurs and amniotes.</title>
        <authorList>
            <person name="St John J.A."/>
            <person name="Braun E.L."/>
            <person name="Isberg S.R."/>
            <person name="Miles L.G."/>
            <person name="Chong A.Y."/>
            <person name="Gongora J."/>
            <person name="Dalzell P."/>
            <person name="Moran C."/>
            <person name="Bed'hom B."/>
            <person name="Abzhanov A."/>
            <person name="Burgess S.C."/>
            <person name="Cooksey A.M."/>
            <person name="Castoe T.A."/>
            <person name="Crawford N.G."/>
            <person name="Densmore L.D."/>
            <person name="Drew J.C."/>
            <person name="Edwards S.V."/>
            <person name="Faircloth B.C."/>
            <person name="Fujita M.K."/>
            <person name="Greenwold M.J."/>
            <person name="Hoffmann F.G."/>
            <person name="Howard J.M."/>
            <person name="Iguchi T."/>
            <person name="Janes D.E."/>
            <person name="Khan S.Y."/>
            <person name="Kohno S."/>
            <person name="de Koning A.J."/>
            <person name="Lance S.L."/>
            <person name="McCarthy F.M."/>
            <person name="McCormack J.E."/>
            <person name="Merchant M.E."/>
            <person name="Peterson D.G."/>
            <person name="Pollock D.D."/>
            <person name="Pourmand N."/>
            <person name="Raney B.J."/>
            <person name="Roessler K.A."/>
            <person name="Sanford J.R."/>
            <person name="Sawyer R.H."/>
            <person name="Schmidt C.J."/>
            <person name="Triplett E.W."/>
            <person name="Tuberville T.D."/>
            <person name="Venegas-Anaya M."/>
            <person name="Howard J.T."/>
            <person name="Jarvis E.D."/>
            <person name="Guillette L.J.Jr."/>
            <person name="Glenn T.C."/>
            <person name="Green R.E."/>
            <person name="Ray D.A."/>
        </authorList>
    </citation>
    <scope>NUCLEOTIDE SEQUENCE [LARGE SCALE GENOMIC DNA]</scope>
    <source>
        <strain evidence="4">KSC_2009_1</strain>
    </source>
</reference>
<feature type="domain" description="SCAN box" evidence="3">
    <location>
        <begin position="147"/>
        <end position="209"/>
    </location>
</feature>
<dbReference type="SMART" id="SM00343">
    <property type="entry name" value="ZnF_C2HC"/>
    <property type="match status" value="1"/>
</dbReference>